<accession>A0A4R3L6C7</accession>
<evidence type="ECO:0000259" key="7">
    <source>
        <dbReference type="PROSITE" id="PS00715"/>
    </source>
</evidence>
<gene>
    <name evidence="9" type="ORF">EDD58_10330</name>
</gene>
<evidence type="ECO:0000256" key="2">
    <source>
        <dbReference type="ARBA" id="ARBA00023015"/>
    </source>
</evidence>
<dbReference type="InterPro" id="IPR014322">
    <property type="entry name" value="RNA_pol_sigma-B/F/G"/>
</dbReference>
<dbReference type="InterPro" id="IPR007624">
    <property type="entry name" value="RNA_pol_sigma70_r3"/>
</dbReference>
<dbReference type="PRINTS" id="PR00046">
    <property type="entry name" value="SIGMA70FCT"/>
</dbReference>
<dbReference type="Pfam" id="PF04542">
    <property type="entry name" value="Sigma70_r2"/>
    <property type="match status" value="1"/>
</dbReference>
<keyword evidence="5 6" id="KW-0804">Transcription</keyword>
<feature type="domain" description="RNA polymerase sigma-70" evidence="7">
    <location>
        <begin position="66"/>
        <end position="79"/>
    </location>
</feature>
<dbReference type="PIRSF" id="PIRSF000770">
    <property type="entry name" value="RNA_pol_sigma-SigE/K"/>
    <property type="match status" value="1"/>
</dbReference>
<dbReference type="NCBIfam" id="TIGR02850">
    <property type="entry name" value="spore_sigG"/>
    <property type="match status" value="1"/>
</dbReference>
<evidence type="ECO:0000256" key="3">
    <source>
        <dbReference type="ARBA" id="ARBA00023082"/>
    </source>
</evidence>
<dbReference type="NCBIfam" id="TIGR02980">
    <property type="entry name" value="SigBFG"/>
    <property type="match status" value="1"/>
</dbReference>
<dbReference type="Proteomes" id="UP000294937">
    <property type="component" value="Unassembled WGS sequence"/>
</dbReference>
<dbReference type="PROSITE" id="PS00716">
    <property type="entry name" value="SIGMA70_2"/>
    <property type="match status" value="1"/>
</dbReference>
<comment type="similarity">
    <text evidence="1 6">Belongs to the sigma-70 factor family.</text>
</comment>
<name>A0A4R3L6C7_9BACL</name>
<keyword evidence="10" id="KW-1185">Reference proteome</keyword>
<comment type="caution">
    <text evidence="9">The sequence shown here is derived from an EMBL/GenBank/DDBJ whole genome shotgun (WGS) entry which is preliminary data.</text>
</comment>
<dbReference type="InterPro" id="IPR013325">
    <property type="entry name" value="RNA_pol_sigma_r2"/>
</dbReference>
<dbReference type="NCBIfam" id="NF004052">
    <property type="entry name" value="PRK05572.1"/>
    <property type="match status" value="1"/>
</dbReference>
<dbReference type="RefSeq" id="WP_131924012.1">
    <property type="nucleotide sequence ID" value="NZ_SMAG01000003.1"/>
</dbReference>
<dbReference type="NCBIfam" id="NF006071">
    <property type="entry name" value="PRK08215.1"/>
    <property type="match status" value="1"/>
</dbReference>
<evidence type="ECO:0000256" key="5">
    <source>
        <dbReference type="ARBA" id="ARBA00023163"/>
    </source>
</evidence>
<dbReference type="GO" id="GO:0016987">
    <property type="term" value="F:sigma factor activity"/>
    <property type="evidence" value="ECO:0007669"/>
    <property type="project" value="UniProtKB-KW"/>
</dbReference>
<evidence type="ECO:0000259" key="8">
    <source>
        <dbReference type="PROSITE" id="PS00716"/>
    </source>
</evidence>
<dbReference type="AlphaFoldDB" id="A0A4R3L6C7"/>
<sequence length="258" mass="29606">MARNKVEICGVDTSKLPVLKNLEMRELFTEYQAGDRTAREKLVNGNLRLVLSVIQRFNNRGECVDDLFQVGCIGLMKAIDNFDLGQNVKFSTYAVPMIIGEIRRYLRDNNPIRVSRSLRDIAYKALQVRDSLTNRHSREPTIHEISKVLNVPKEDVVFALDAIQDPVSLFEPVYQDGGDPIFVMDQLSDEKTKDMQWVEEIALKEAMGRLNDREKMILSMRFFEGKTQMEVADEIGISQAQVSRLEKAAIQQMHKFVH</sequence>
<keyword evidence="3 6" id="KW-0731">Sigma factor</keyword>
<evidence type="ECO:0000313" key="9">
    <source>
        <dbReference type="EMBL" id="TCS94618.1"/>
    </source>
</evidence>
<dbReference type="InterPro" id="IPR014212">
    <property type="entry name" value="RNA_pol_sigma-G"/>
</dbReference>
<dbReference type="Pfam" id="PF04545">
    <property type="entry name" value="Sigma70_r4"/>
    <property type="match status" value="1"/>
</dbReference>
<evidence type="ECO:0000313" key="10">
    <source>
        <dbReference type="Proteomes" id="UP000294937"/>
    </source>
</evidence>
<organism evidence="9 10">
    <name type="scientific">Hazenella coriacea</name>
    <dbReference type="NCBI Taxonomy" id="1179467"/>
    <lineage>
        <taxon>Bacteria</taxon>
        <taxon>Bacillati</taxon>
        <taxon>Bacillota</taxon>
        <taxon>Bacilli</taxon>
        <taxon>Bacillales</taxon>
        <taxon>Thermoactinomycetaceae</taxon>
        <taxon>Hazenella</taxon>
    </lineage>
</organism>
<dbReference type="SUPFAM" id="SSF88659">
    <property type="entry name" value="Sigma3 and sigma4 domains of RNA polymerase sigma factors"/>
    <property type="match status" value="2"/>
</dbReference>
<dbReference type="NCBIfam" id="TIGR02937">
    <property type="entry name" value="sigma70-ECF"/>
    <property type="match status" value="1"/>
</dbReference>
<dbReference type="EMBL" id="SMAG01000003">
    <property type="protein sequence ID" value="TCS94618.1"/>
    <property type="molecule type" value="Genomic_DNA"/>
</dbReference>
<evidence type="ECO:0000256" key="1">
    <source>
        <dbReference type="ARBA" id="ARBA00007788"/>
    </source>
</evidence>
<dbReference type="PROSITE" id="PS00715">
    <property type="entry name" value="SIGMA70_1"/>
    <property type="match status" value="1"/>
</dbReference>
<dbReference type="OrthoDB" id="9809557at2"/>
<dbReference type="InterPro" id="IPR007627">
    <property type="entry name" value="RNA_pol_sigma70_r2"/>
</dbReference>
<dbReference type="FunFam" id="1.20.120.1810:FF:000002">
    <property type="entry name" value="RNA polymerase sigma factor"/>
    <property type="match status" value="1"/>
</dbReference>
<dbReference type="PANTHER" id="PTHR30385">
    <property type="entry name" value="SIGMA FACTOR F FLAGELLAR"/>
    <property type="match status" value="1"/>
</dbReference>
<evidence type="ECO:0000256" key="4">
    <source>
        <dbReference type="ARBA" id="ARBA00023125"/>
    </source>
</evidence>
<dbReference type="SUPFAM" id="SSF88946">
    <property type="entry name" value="Sigma2 domain of RNA polymerase sigma factors"/>
    <property type="match status" value="1"/>
</dbReference>
<dbReference type="GO" id="GO:0003677">
    <property type="term" value="F:DNA binding"/>
    <property type="evidence" value="ECO:0007669"/>
    <property type="project" value="UniProtKB-KW"/>
</dbReference>
<comment type="function">
    <text evidence="6">Sigma factors are initiation factors that promote the attachment of RNA polymerase to specific initiation sites and are then released.</text>
</comment>
<dbReference type="PANTHER" id="PTHR30385:SF4">
    <property type="entry name" value="RNA POLYMERASE SIGMA-E FACTOR"/>
    <property type="match status" value="1"/>
</dbReference>
<protein>
    <recommendedName>
        <fullName evidence="6">RNA polymerase sigma factor</fullName>
    </recommendedName>
</protein>
<dbReference type="InterPro" id="IPR000943">
    <property type="entry name" value="RNA_pol_sigma70"/>
</dbReference>
<dbReference type="InterPro" id="IPR013324">
    <property type="entry name" value="RNA_pol_sigma_r3/r4-like"/>
</dbReference>
<evidence type="ECO:0000256" key="6">
    <source>
        <dbReference type="RuleBase" id="RU362124"/>
    </source>
</evidence>
<dbReference type="InterPro" id="IPR007630">
    <property type="entry name" value="RNA_pol_sigma70_r4"/>
</dbReference>
<dbReference type="CDD" id="cd06171">
    <property type="entry name" value="Sigma70_r4"/>
    <property type="match status" value="1"/>
</dbReference>
<feature type="domain" description="RNA polymerase sigma-70" evidence="8">
    <location>
        <begin position="227"/>
        <end position="253"/>
    </location>
</feature>
<dbReference type="InterPro" id="IPR014284">
    <property type="entry name" value="RNA_pol_sigma-70_dom"/>
</dbReference>
<proteinExistence type="inferred from homology"/>
<dbReference type="Gene3D" id="1.20.140.160">
    <property type="match status" value="1"/>
</dbReference>
<dbReference type="Gene3D" id="1.20.120.1810">
    <property type="match status" value="1"/>
</dbReference>
<dbReference type="Pfam" id="PF04539">
    <property type="entry name" value="Sigma70_r3"/>
    <property type="match status" value="1"/>
</dbReference>
<keyword evidence="2 6" id="KW-0805">Transcription regulation</keyword>
<reference evidence="9 10" key="1">
    <citation type="submission" date="2019-03" db="EMBL/GenBank/DDBJ databases">
        <title>Genomic Encyclopedia of Type Strains, Phase IV (KMG-IV): sequencing the most valuable type-strain genomes for metagenomic binning, comparative biology and taxonomic classification.</title>
        <authorList>
            <person name="Goeker M."/>
        </authorList>
    </citation>
    <scope>NUCLEOTIDE SEQUENCE [LARGE SCALE GENOMIC DNA]</scope>
    <source>
        <strain evidence="9 10">DSM 45707</strain>
    </source>
</reference>
<dbReference type="GO" id="GO:0006352">
    <property type="term" value="P:DNA-templated transcription initiation"/>
    <property type="evidence" value="ECO:0007669"/>
    <property type="project" value="InterPro"/>
</dbReference>
<keyword evidence="4 6" id="KW-0238">DNA-binding</keyword>